<organism evidence="1 2">
    <name type="scientific">Maribacter cobaltidurans</name>
    <dbReference type="NCBI Taxonomy" id="1178778"/>
    <lineage>
        <taxon>Bacteria</taxon>
        <taxon>Pseudomonadati</taxon>
        <taxon>Bacteroidota</taxon>
        <taxon>Flavobacteriia</taxon>
        <taxon>Flavobacteriales</taxon>
        <taxon>Flavobacteriaceae</taxon>
        <taxon>Maribacter</taxon>
    </lineage>
</organism>
<keyword evidence="2" id="KW-1185">Reference proteome</keyword>
<gene>
    <name evidence="1" type="ORF">CJ263_05530</name>
</gene>
<dbReference type="EMBL" id="CP022957">
    <property type="protein sequence ID" value="ASV29720.1"/>
    <property type="molecule type" value="Genomic_DNA"/>
</dbReference>
<sequence>MISLDPISTKIISAKKVHHDKLFSIVKQRVNALPVSELKTFLADWRISAVLTDPPEFLEEHHNDLLDYLTPYSLVDWIEFLRIKGIRLSNRTYGEQNLFDQYNSLVNDISSIFKYTGGFARKDSVYSAYDLAESLDMQTCTYCNRIYTKTVRNPSKITRPEFDHWFPKETYPILALSFYNLIPSCHVCNSSVKGNTRMNLGDYIHPYVDSDLKYKFSYRINKYNAYKFKIDRVAGSKEDATIKAFKLEEIYATHEDEIEDLVRLRKLYSTSYLIQLKKLLAKTGQAVSMEELYRLAFGTYINEVDFHKRPLSKMKKDILKELNII</sequence>
<evidence type="ECO:0000313" key="1">
    <source>
        <dbReference type="EMBL" id="ASV29720.1"/>
    </source>
</evidence>
<dbReference type="AlphaFoldDB" id="A0A223V3L7"/>
<dbReference type="KEGG" id="marb:CJ263_05530"/>
<dbReference type="OrthoDB" id="9816185at2"/>
<proteinExistence type="predicted"/>
<dbReference type="Proteomes" id="UP000215244">
    <property type="component" value="Chromosome"/>
</dbReference>
<dbReference type="RefSeq" id="WP_094996344.1">
    <property type="nucleotide sequence ID" value="NZ_BMJL01000001.1"/>
</dbReference>
<name>A0A223V3L7_9FLAO</name>
<evidence type="ECO:0000313" key="2">
    <source>
        <dbReference type="Proteomes" id="UP000215244"/>
    </source>
</evidence>
<reference evidence="1 2" key="1">
    <citation type="submission" date="2017-08" db="EMBL/GenBank/DDBJ databases">
        <title>The complete genome sequence of Maribacter sp. B1, isolated from deep-sea sediment.</title>
        <authorList>
            <person name="Wu Y.-H."/>
            <person name="Cheng H."/>
            <person name="Xu X.-W."/>
        </authorList>
    </citation>
    <scope>NUCLEOTIDE SEQUENCE [LARGE SCALE GENOMIC DNA]</scope>
    <source>
        <strain evidence="1 2">B1</strain>
    </source>
</reference>
<dbReference type="Gene3D" id="1.10.30.50">
    <property type="match status" value="1"/>
</dbReference>
<protein>
    <submittedName>
        <fullName evidence="1">Uncharacterized protein</fullName>
    </submittedName>
</protein>
<accession>A0A223V3L7</accession>